<dbReference type="GO" id="GO:0004739">
    <property type="term" value="F:pyruvate dehydrogenase (acetyl-transferring) activity"/>
    <property type="evidence" value="ECO:0007669"/>
    <property type="project" value="TreeGrafter"/>
</dbReference>
<proteinExistence type="predicted"/>
<accession>T0LCJ9</accession>
<reference evidence="5 6" key="1">
    <citation type="journal article" date="2013" name="BMC Genomics">
        <title>Genome sequencing and comparative genomics of honey bee microsporidia, Nosema apis reveal novel insights into host-parasite interactions.</title>
        <authorList>
            <person name="Chen Yp."/>
            <person name="Pettis J.S."/>
            <person name="Zhao Y."/>
            <person name="Liu X."/>
            <person name="Tallon L.J."/>
            <person name="Sadzewicz L.D."/>
            <person name="Li R."/>
            <person name="Zheng H."/>
            <person name="Huang S."/>
            <person name="Zhang X."/>
            <person name="Hamilton M.C."/>
            <person name="Pernal S.F."/>
            <person name="Melathopoulos A.P."/>
            <person name="Yan X."/>
            <person name="Evans J.D."/>
        </authorList>
    </citation>
    <scope>NUCLEOTIDE SEQUENCE [LARGE SCALE GENOMIC DNA]</scope>
    <source>
        <strain evidence="5 6">BRL 01</strain>
    </source>
</reference>
<sequence>MLLQYYLIDKDSVKFTTQYTKKLSVKIYTNLLTLRLLEENSGFLYKLGKIRGFCHLVIGQENIYISLQQVLDKNDKVIGSYRCHGLAYICNITPEQIMAEMLGKSNGICKGKGGSMHLYNEQFYGGHGIVGAQISLGTGIAFALQYKNMNNVCFVFYGDGASNQGQAFESFNMAKLWKLPVVYVCEANKYGMWTPEENICSNTEYFKRGGNIPGIRISDEHIDKLIDIFKYAREYALKYGPIILQIDTYRLCNHSCLDIKDFYRSKEEVDKQKEKDCLKIFREELKNFISEDEIKIIENDVLKKFEEEAKKAEFGIELIYKELFKDVYK</sequence>
<evidence type="ECO:0000256" key="1">
    <source>
        <dbReference type="ARBA" id="ARBA00001964"/>
    </source>
</evidence>
<dbReference type="InterPro" id="IPR029061">
    <property type="entry name" value="THDP-binding"/>
</dbReference>
<dbReference type="GO" id="GO:0006086">
    <property type="term" value="P:pyruvate decarboxylation to acetyl-CoA"/>
    <property type="evidence" value="ECO:0007669"/>
    <property type="project" value="TreeGrafter"/>
</dbReference>
<keyword evidence="6" id="KW-1185">Reference proteome</keyword>
<evidence type="ECO:0000313" key="6">
    <source>
        <dbReference type="Proteomes" id="UP000053780"/>
    </source>
</evidence>
<evidence type="ECO:0000256" key="2">
    <source>
        <dbReference type="ARBA" id="ARBA00023002"/>
    </source>
</evidence>
<dbReference type="Gene3D" id="3.40.50.970">
    <property type="match status" value="1"/>
</dbReference>
<dbReference type="Pfam" id="PF00676">
    <property type="entry name" value="E1_dh"/>
    <property type="match status" value="1"/>
</dbReference>
<dbReference type="OrthoDB" id="10256198at2759"/>
<dbReference type="VEuPathDB" id="MicrosporidiaDB:NAPIS_ORF00380"/>
<protein>
    <submittedName>
        <fullName evidence="5">Pyruvate dehydrogenase e1 component subunit alpha</fullName>
    </submittedName>
</protein>
<evidence type="ECO:0000313" key="5">
    <source>
        <dbReference type="EMBL" id="EQB62034.1"/>
    </source>
</evidence>
<dbReference type="EMBL" id="KE647045">
    <property type="protein sequence ID" value="EQB62034.1"/>
    <property type="molecule type" value="Genomic_DNA"/>
</dbReference>
<name>T0LCJ9_9MICR</name>
<evidence type="ECO:0000259" key="4">
    <source>
        <dbReference type="Pfam" id="PF00676"/>
    </source>
</evidence>
<comment type="cofactor">
    <cofactor evidence="1">
        <name>thiamine diphosphate</name>
        <dbReference type="ChEBI" id="CHEBI:58937"/>
    </cofactor>
</comment>
<dbReference type="InterPro" id="IPR001017">
    <property type="entry name" value="DH_E1"/>
</dbReference>
<evidence type="ECO:0000256" key="3">
    <source>
        <dbReference type="ARBA" id="ARBA00023052"/>
    </source>
</evidence>
<feature type="domain" description="Dehydrogenase E1 component" evidence="4">
    <location>
        <begin position="33"/>
        <end position="313"/>
    </location>
</feature>
<dbReference type="CDD" id="cd02000">
    <property type="entry name" value="TPP_E1_PDC_ADC_BCADC"/>
    <property type="match status" value="1"/>
</dbReference>
<dbReference type="InterPro" id="IPR050642">
    <property type="entry name" value="PDH_E1_Alpha_Subunit"/>
</dbReference>
<dbReference type="PANTHER" id="PTHR11516:SF60">
    <property type="entry name" value="PYRUVATE DEHYDROGENASE E1 COMPONENT SUBUNIT ALPHA"/>
    <property type="match status" value="1"/>
</dbReference>
<dbReference type="Proteomes" id="UP000053780">
    <property type="component" value="Unassembled WGS sequence"/>
</dbReference>
<keyword evidence="2" id="KW-0560">Oxidoreductase</keyword>
<dbReference type="AlphaFoldDB" id="T0LCJ9"/>
<keyword evidence="5" id="KW-0670">Pyruvate</keyword>
<dbReference type="HOGENOM" id="CLU_029393_5_2_1"/>
<dbReference type="SUPFAM" id="SSF52518">
    <property type="entry name" value="Thiamin diphosphate-binding fold (THDP-binding)"/>
    <property type="match status" value="1"/>
</dbReference>
<dbReference type="PANTHER" id="PTHR11516">
    <property type="entry name" value="PYRUVATE DEHYDROGENASE E1 COMPONENT, ALPHA SUBUNIT BACTERIAL AND ORGANELLAR"/>
    <property type="match status" value="1"/>
</dbReference>
<organism evidence="5 6">
    <name type="scientific">Vairimorpha apis BRL 01</name>
    <dbReference type="NCBI Taxonomy" id="1037528"/>
    <lineage>
        <taxon>Eukaryota</taxon>
        <taxon>Fungi</taxon>
        <taxon>Fungi incertae sedis</taxon>
        <taxon>Microsporidia</taxon>
        <taxon>Nosematidae</taxon>
        <taxon>Vairimorpha</taxon>
    </lineage>
</organism>
<gene>
    <name evidence="5" type="ORF">NAPIS_ORF00380</name>
</gene>
<keyword evidence="3" id="KW-0786">Thiamine pyrophosphate</keyword>